<proteinExistence type="predicted"/>
<reference evidence="2 3" key="1">
    <citation type="submission" date="2020-08" db="EMBL/GenBank/DDBJ databases">
        <title>Genomic Encyclopedia of Type Strains, Phase IV (KMG-IV): sequencing the most valuable type-strain genomes for metagenomic binning, comparative biology and taxonomic classification.</title>
        <authorList>
            <person name="Goeker M."/>
        </authorList>
    </citation>
    <scope>NUCLEOTIDE SEQUENCE [LARGE SCALE GENOMIC DNA]</scope>
    <source>
        <strain evidence="2 3">DSM 25799</strain>
    </source>
</reference>
<dbReference type="Gene3D" id="3.40.50.1820">
    <property type="entry name" value="alpha/beta hydrolase"/>
    <property type="match status" value="1"/>
</dbReference>
<name>A0A7W8CXJ0_9FIRM</name>
<dbReference type="PANTHER" id="PTHR11614">
    <property type="entry name" value="PHOSPHOLIPASE-RELATED"/>
    <property type="match status" value="1"/>
</dbReference>
<dbReference type="SUPFAM" id="SSF53474">
    <property type="entry name" value="alpha/beta-Hydrolases"/>
    <property type="match status" value="1"/>
</dbReference>
<dbReference type="EMBL" id="JACHHK010000005">
    <property type="protein sequence ID" value="MBB5183411.1"/>
    <property type="molecule type" value="Genomic_DNA"/>
</dbReference>
<dbReference type="Pfam" id="PF12146">
    <property type="entry name" value="Hydrolase_4"/>
    <property type="match status" value="1"/>
</dbReference>
<dbReference type="InterPro" id="IPR029058">
    <property type="entry name" value="AB_hydrolase_fold"/>
</dbReference>
<dbReference type="RefSeq" id="WP_183328703.1">
    <property type="nucleotide sequence ID" value="NZ_JACHHK010000005.1"/>
</dbReference>
<sequence>MKKQEFTYLSADGITQIHAVEWIPEKPRAIVQIAHGMVEFIDRYDNFARWLAERGILVVGNDHLGHGRSVIDNEHLGYFAENGNDCVIQDLRKLQYSTREKYPGLPYIFLGHSMGSFLARQFISMYSDSLEGAIIMGTADQPRAALEFLKTASALLAKKYGWMYRSPALTKIALGSNNKQFEPARTRNDWLTKDEAIVDAYNANPLNNFMFTVNAFYNMAEGLEYADKHIYSIRKSLPILFISGADDSVGKNGVGVKAVYDKFIDAGISDVQLRLYENDRHEVLNETNRIQVYNDLYEWMQKHCNV</sequence>
<dbReference type="GO" id="GO:0016787">
    <property type="term" value="F:hydrolase activity"/>
    <property type="evidence" value="ECO:0007669"/>
    <property type="project" value="UniProtKB-KW"/>
</dbReference>
<organism evidence="2 3">
    <name type="scientific">Catenisphaera adipataccumulans</name>
    <dbReference type="NCBI Taxonomy" id="700500"/>
    <lineage>
        <taxon>Bacteria</taxon>
        <taxon>Bacillati</taxon>
        <taxon>Bacillota</taxon>
        <taxon>Erysipelotrichia</taxon>
        <taxon>Erysipelotrichales</taxon>
        <taxon>Erysipelotrichaceae</taxon>
        <taxon>Catenisphaera</taxon>
    </lineage>
</organism>
<protein>
    <submittedName>
        <fullName evidence="2">Alpha-beta hydrolase superfamily lysophospholipase</fullName>
    </submittedName>
</protein>
<dbReference type="InterPro" id="IPR051044">
    <property type="entry name" value="MAG_DAG_Lipase"/>
</dbReference>
<keyword evidence="3" id="KW-1185">Reference proteome</keyword>
<evidence type="ECO:0000259" key="1">
    <source>
        <dbReference type="Pfam" id="PF12146"/>
    </source>
</evidence>
<dbReference type="InterPro" id="IPR022742">
    <property type="entry name" value="Hydrolase_4"/>
</dbReference>
<gene>
    <name evidence="2" type="ORF">HNQ47_001433</name>
</gene>
<evidence type="ECO:0000313" key="3">
    <source>
        <dbReference type="Proteomes" id="UP000539953"/>
    </source>
</evidence>
<dbReference type="Proteomes" id="UP000539953">
    <property type="component" value="Unassembled WGS sequence"/>
</dbReference>
<feature type="domain" description="Serine aminopeptidase S33" evidence="1">
    <location>
        <begin position="26"/>
        <end position="288"/>
    </location>
</feature>
<keyword evidence="2" id="KW-0378">Hydrolase</keyword>
<accession>A0A7W8CXJ0</accession>
<dbReference type="AlphaFoldDB" id="A0A7W8CXJ0"/>
<comment type="caution">
    <text evidence="2">The sequence shown here is derived from an EMBL/GenBank/DDBJ whole genome shotgun (WGS) entry which is preliminary data.</text>
</comment>
<evidence type="ECO:0000313" key="2">
    <source>
        <dbReference type="EMBL" id="MBB5183411.1"/>
    </source>
</evidence>